<evidence type="ECO:0000313" key="1">
    <source>
        <dbReference type="EMBL" id="KAK8896613.1"/>
    </source>
</evidence>
<proteinExistence type="predicted"/>
<accession>A0ABR2L0J7</accession>
<keyword evidence="2" id="KW-1185">Reference proteome</keyword>
<comment type="caution">
    <text evidence="1">The sequence shown here is derived from an EMBL/GenBank/DDBJ whole genome shotgun (WGS) entry which is preliminary data.</text>
</comment>
<gene>
    <name evidence="1" type="ORF">M9Y10_014523</name>
</gene>
<name>A0ABR2L0J7_9EUKA</name>
<protein>
    <recommendedName>
        <fullName evidence="3">Condensation domain-containing protein</fullName>
    </recommendedName>
</protein>
<evidence type="ECO:0000313" key="2">
    <source>
        <dbReference type="Proteomes" id="UP001470230"/>
    </source>
</evidence>
<organism evidence="1 2">
    <name type="scientific">Tritrichomonas musculus</name>
    <dbReference type="NCBI Taxonomy" id="1915356"/>
    <lineage>
        <taxon>Eukaryota</taxon>
        <taxon>Metamonada</taxon>
        <taxon>Parabasalia</taxon>
        <taxon>Tritrichomonadida</taxon>
        <taxon>Tritrichomonadidae</taxon>
        <taxon>Tritrichomonas</taxon>
    </lineage>
</organism>
<evidence type="ECO:0008006" key="3">
    <source>
        <dbReference type="Google" id="ProtNLM"/>
    </source>
</evidence>
<reference evidence="1 2" key="1">
    <citation type="submission" date="2024-04" db="EMBL/GenBank/DDBJ databases">
        <title>Tritrichomonas musculus Genome.</title>
        <authorList>
            <person name="Alves-Ferreira E."/>
            <person name="Grigg M."/>
            <person name="Lorenzi H."/>
            <person name="Galac M."/>
        </authorList>
    </citation>
    <scope>NUCLEOTIDE SEQUENCE [LARGE SCALE GENOMIC DNA]</scope>
    <source>
        <strain evidence="1 2">EAF2021</strain>
    </source>
</reference>
<sequence>MFAKSNQQCQIAVEVESSSFIPLLIKNFKKSMIGFNLKLQGDEIIYQKMDIPVYSLPKNIRTCKDAANYVDLHLKVNLNETLCKIAANENIVAISATHMIYDGGFFIDLFPKLLNENDDENYLNFSNPRKVPFTPKEIFPNEFQRKNMKELIKRNFDDLLHIPHVRYSAYRDPGVNNDSYIISHSHECPASEYQFLENKMGLTDMYWTIIPLCVMALDGKNQDMGMSFCVDFRQLMNKTALNRLITQNFTQINIHAEGAMPKMTIRQVGKLIRQKFNQRKIDGTLFASFSGICEGRSFDLPPSLFAGMSNIGRFNYKRPIVDCWAQQTLMSKFNGCYAAFSCFSKTKHGVNTVNTRFLQPPTLLNNADSKALFESVVYAMKNIPVDVTVEEAYDQIRRFQSKIRAKK</sequence>
<dbReference type="EMBL" id="JAPFFF010000002">
    <property type="protein sequence ID" value="KAK8896613.1"/>
    <property type="molecule type" value="Genomic_DNA"/>
</dbReference>
<dbReference type="Proteomes" id="UP001470230">
    <property type="component" value="Unassembled WGS sequence"/>
</dbReference>